<evidence type="ECO:0000256" key="1">
    <source>
        <dbReference type="SAM" id="MobiDB-lite"/>
    </source>
</evidence>
<feature type="compositionally biased region" description="Basic residues" evidence="1">
    <location>
        <begin position="24"/>
        <end position="40"/>
    </location>
</feature>
<evidence type="ECO:0000259" key="2">
    <source>
        <dbReference type="SMART" id="SM01406"/>
    </source>
</evidence>
<sequence length="306" mass="33920">MMPKKRETASTKEDAPVDILGLPSHKRHKKHKHKKHKRKRGGTDLEEDGAPSPPASPQSGSGDSKPALKLKIKIGGQTLEKNVTKVKRSAAEPDAPSVMSCSKANSGDTSADSDDEEEAWLEALESGRLEEVDDELRKMKDPTLMTARQRALLESKSLKDKEEDSPTPLQQVEPAKEMTEEMIQRRMQRAKKRKQQAEEKKEKDKKQTIERLLKKSDSRLRAGKKLAKKADAPPKVSLVRSEAGTVLLFPTGVPFPLAPAGPREYPQRTLCGIKGCTNPKKYSCSKTGVPLCSLECYKANMLQMCV</sequence>
<dbReference type="InterPro" id="IPR007529">
    <property type="entry name" value="Znf_HIT"/>
</dbReference>
<dbReference type="SMART" id="SM01406">
    <property type="entry name" value="PAPA-1"/>
    <property type="match status" value="1"/>
</dbReference>
<feature type="domain" description="INO80 complex subunit B-like conserved region" evidence="2">
    <location>
        <begin position="181"/>
        <end position="253"/>
    </location>
</feature>
<feature type="compositionally biased region" description="Basic and acidic residues" evidence="1">
    <location>
        <begin position="195"/>
        <end position="220"/>
    </location>
</feature>
<dbReference type="PANTHER" id="PTHR21561:SF12">
    <property type="entry name" value="INO80 COMPLEX SUBUNIT B"/>
    <property type="match status" value="1"/>
</dbReference>
<dbReference type="CDD" id="cd23021">
    <property type="entry name" value="zf-HIT_IN80B"/>
    <property type="match status" value="1"/>
</dbReference>
<dbReference type="InterPro" id="IPR029523">
    <property type="entry name" value="INO80B/Ies2"/>
</dbReference>
<feature type="compositionally biased region" description="Basic and acidic residues" evidence="1">
    <location>
        <begin position="152"/>
        <end position="164"/>
    </location>
</feature>
<evidence type="ECO:0000313" key="3">
    <source>
        <dbReference type="EMBL" id="JAC33556.1"/>
    </source>
</evidence>
<dbReference type="AlphaFoldDB" id="A0A023GI33"/>
<feature type="compositionally biased region" description="Basic and acidic residues" evidence="1">
    <location>
        <begin position="174"/>
        <end position="184"/>
    </location>
</feature>
<accession>A0A023GI33</accession>
<organism evidence="3">
    <name type="scientific">Amblyomma triste</name>
    <name type="common">Neotropical tick</name>
    <dbReference type="NCBI Taxonomy" id="251400"/>
    <lineage>
        <taxon>Eukaryota</taxon>
        <taxon>Metazoa</taxon>
        <taxon>Ecdysozoa</taxon>
        <taxon>Arthropoda</taxon>
        <taxon>Chelicerata</taxon>
        <taxon>Arachnida</taxon>
        <taxon>Acari</taxon>
        <taxon>Parasitiformes</taxon>
        <taxon>Ixodida</taxon>
        <taxon>Ixodoidea</taxon>
        <taxon>Ixodidae</taxon>
        <taxon>Amblyomminae</taxon>
        <taxon>Amblyomma</taxon>
    </lineage>
</organism>
<dbReference type="Pfam" id="PF04438">
    <property type="entry name" value="zf-HIT"/>
    <property type="match status" value="1"/>
</dbReference>
<proteinExistence type="evidence at transcript level"/>
<dbReference type="GO" id="GO:0031011">
    <property type="term" value="C:Ino80 complex"/>
    <property type="evidence" value="ECO:0007669"/>
    <property type="project" value="InterPro"/>
</dbReference>
<dbReference type="InterPro" id="IPR006880">
    <property type="entry name" value="INO80B_C"/>
</dbReference>
<dbReference type="Pfam" id="PF04795">
    <property type="entry name" value="PAPA-1"/>
    <property type="match status" value="1"/>
</dbReference>
<dbReference type="PANTHER" id="PTHR21561">
    <property type="entry name" value="INO80 COMPLEX SUBUNIT B"/>
    <property type="match status" value="1"/>
</dbReference>
<dbReference type="EMBL" id="GBBM01001862">
    <property type="protein sequence ID" value="JAC33556.1"/>
    <property type="molecule type" value="mRNA"/>
</dbReference>
<feature type="compositionally biased region" description="Basic and acidic residues" evidence="1">
    <location>
        <begin position="1"/>
        <end position="15"/>
    </location>
</feature>
<feature type="compositionally biased region" description="Polar residues" evidence="1">
    <location>
        <begin position="99"/>
        <end position="109"/>
    </location>
</feature>
<name>A0A023GI33_AMBTT</name>
<feature type="region of interest" description="Disordered" evidence="1">
    <location>
        <begin position="152"/>
        <end position="228"/>
    </location>
</feature>
<protein>
    <submittedName>
        <fullName evidence="3">Putative ino80 complex subunit b</fullName>
    </submittedName>
</protein>
<reference evidence="3" key="1">
    <citation type="submission" date="2014-03" db="EMBL/GenBank/DDBJ databases">
        <title>The sialotranscriptome of Amblyomma triste, Amblyomma parvum and Amblyomma cajennense ticks, uncovered by 454-based RNA-seq.</title>
        <authorList>
            <person name="Garcia G.R."/>
            <person name="Gardinassi L.G."/>
            <person name="Ribeiro J.M."/>
            <person name="Anatriello E."/>
            <person name="Ferreira B.R."/>
            <person name="Moreira H.N."/>
            <person name="Mafra C."/>
            <person name="Olegario M.M."/>
            <person name="Szabo P.J."/>
            <person name="Miranda-Santos I.K."/>
            <person name="Maruyama S.R."/>
        </authorList>
    </citation>
    <scope>NUCLEOTIDE SEQUENCE</scope>
    <source>
        <strain evidence="3">Mato Grasso do Sul</strain>
        <tissue evidence="3">Salivary glands</tissue>
    </source>
</reference>
<feature type="region of interest" description="Disordered" evidence="1">
    <location>
        <begin position="1"/>
        <end position="119"/>
    </location>
</feature>
<dbReference type="GO" id="GO:0006338">
    <property type="term" value="P:chromatin remodeling"/>
    <property type="evidence" value="ECO:0007669"/>
    <property type="project" value="InterPro"/>
</dbReference>